<comment type="caution">
    <text evidence="7">The sequence shown here is derived from an EMBL/GenBank/DDBJ whole genome shotgun (WGS) entry which is preliminary data.</text>
</comment>
<dbReference type="CDD" id="cd06579">
    <property type="entry name" value="TM_PBP1_transp_AraH_like"/>
    <property type="match status" value="1"/>
</dbReference>
<proteinExistence type="predicted"/>
<evidence type="ECO:0000256" key="2">
    <source>
        <dbReference type="ARBA" id="ARBA00022475"/>
    </source>
</evidence>
<keyword evidence="5 6" id="KW-0472">Membrane</keyword>
<dbReference type="RefSeq" id="WP_045024907.1">
    <property type="nucleotide sequence ID" value="NZ_CP166108.1"/>
</dbReference>
<evidence type="ECO:0000256" key="4">
    <source>
        <dbReference type="ARBA" id="ARBA00022989"/>
    </source>
</evidence>
<evidence type="ECO:0000313" key="7">
    <source>
        <dbReference type="EMBL" id="KJF70033.1"/>
    </source>
</evidence>
<protein>
    <recommendedName>
        <fullName evidence="9">ABC transporter permease</fullName>
    </recommendedName>
</protein>
<evidence type="ECO:0008006" key="9">
    <source>
        <dbReference type="Google" id="ProtNLM"/>
    </source>
</evidence>
<comment type="subcellular location">
    <subcellularLocation>
        <location evidence="1">Cell membrane</location>
        <topology evidence="1">Multi-pass membrane protein</topology>
    </subcellularLocation>
</comment>
<evidence type="ECO:0000256" key="1">
    <source>
        <dbReference type="ARBA" id="ARBA00004651"/>
    </source>
</evidence>
<keyword evidence="8" id="KW-1185">Reference proteome</keyword>
<gene>
    <name evidence="7" type="ORF">RP75_28680</name>
</gene>
<dbReference type="PANTHER" id="PTHR32196:SF72">
    <property type="entry name" value="RIBOSE IMPORT PERMEASE PROTEIN RBSC"/>
    <property type="match status" value="1"/>
</dbReference>
<evidence type="ECO:0000256" key="6">
    <source>
        <dbReference type="SAM" id="Phobius"/>
    </source>
</evidence>
<feature type="transmembrane region" description="Helical" evidence="6">
    <location>
        <begin position="129"/>
        <end position="154"/>
    </location>
</feature>
<keyword evidence="4 6" id="KW-1133">Transmembrane helix</keyword>
<evidence type="ECO:0000256" key="5">
    <source>
        <dbReference type="ARBA" id="ARBA00023136"/>
    </source>
</evidence>
<feature type="transmembrane region" description="Helical" evidence="6">
    <location>
        <begin position="209"/>
        <end position="238"/>
    </location>
</feature>
<feature type="transmembrane region" description="Helical" evidence="6">
    <location>
        <begin position="92"/>
        <end position="117"/>
    </location>
</feature>
<reference evidence="7 8" key="1">
    <citation type="submission" date="2014-12" db="EMBL/GenBank/DDBJ databases">
        <authorList>
            <person name="Kuzmanovic N."/>
            <person name="Pulawska J."/>
            <person name="Obradovic A."/>
        </authorList>
    </citation>
    <scope>NUCLEOTIDE SEQUENCE [LARGE SCALE GENOMIC DNA]</scope>
    <source>
        <strain evidence="7 8">KFB 330</strain>
    </source>
</reference>
<dbReference type="EMBL" id="JWIT01000052">
    <property type="protein sequence ID" value="KJF70033.1"/>
    <property type="molecule type" value="Genomic_DNA"/>
</dbReference>
<accession>A0ABR5CYX7</accession>
<dbReference type="Proteomes" id="UP000032564">
    <property type="component" value="Unassembled WGS sequence"/>
</dbReference>
<feature type="transmembrane region" description="Helical" evidence="6">
    <location>
        <begin position="276"/>
        <end position="295"/>
    </location>
</feature>
<keyword evidence="2" id="KW-1003">Cell membrane</keyword>
<name>A0ABR5CYX7_9HYPH</name>
<dbReference type="PANTHER" id="PTHR32196">
    <property type="entry name" value="ABC TRANSPORTER PERMEASE PROTEIN YPHD-RELATED-RELATED"/>
    <property type="match status" value="1"/>
</dbReference>
<evidence type="ECO:0000256" key="3">
    <source>
        <dbReference type="ARBA" id="ARBA00022692"/>
    </source>
</evidence>
<dbReference type="Pfam" id="PF02653">
    <property type="entry name" value="BPD_transp_2"/>
    <property type="match status" value="1"/>
</dbReference>
<feature type="transmembrane region" description="Helical" evidence="6">
    <location>
        <begin position="301"/>
        <end position="317"/>
    </location>
</feature>
<feature type="transmembrane region" description="Helical" evidence="6">
    <location>
        <begin position="48"/>
        <end position="72"/>
    </location>
</feature>
<dbReference type="InterPro" id="IPR001851">
    <property type="entry name" value="ABC_transp_permease"/>
</dbReference>
<keyword evidence="3 6" id="KW-0812">Transmembrane</keyword>
<organism evidence="7 8">
    <name type="scientific">Agrobacterium arsenijevicii</name>
    <dbReference type="NCBI Taxonomy" id="1585697"/>
    <lineage>
        <taxon>Bacteria</taxon>
        <taxon>Pseudomonadati</taxon>
        <taxon>Pseudomonadota</taxon>
        <taxon>Alphaproteobacteria</taxon>
        <taxon>Hyphomicrobiales</taxon>
        <taxon>Rhizobiaceae</taxon>
        <taxon>Rhizobium/Agrobacterium group</taxon>
        <taxon>Agrobacterium</taxon>
    </lineage>
</organism>
<sequence length="322" mass="32992">MSLTSDKIALSRPWKALSHGHALDAIRLAALLVLIGCGILTPGFMSRLNLLSLATASSFVGCVAIGMTFITLGGSVMSFSLGITLSSTTVVFINLLPAGVVAAAAAALVFSALIMAFQGWVIGTFRANPIIISLAALSLISGAATWATGGLGVYPEAGEADALHGMIGPIPLPLIAFIASTLIGQLIISRTRFGRNLIMVGSNPRAARVAGVNVWQTITGSYLIAGLFTGLTAILMAARYSSGDLELGTGYDYTAISAVLVGGTSIAGGKGSPLRTLFGALGIATIQALLILWGFSTQMQYLAIGLVVLLVIMLQAVEGGRP</sequence>
<feature type="transmembrane region" description="Helical" evidence="6">
    <location>
        <begin position="166"/>
        <end position="188"/>
    </location>
</feature>
<evidence type="ECO:0000313" key="8">
    <source>
        <dbReference type="Proteomes" id="UP000032564"/>
    </source>
</evidence>
<feature type="transmembrane region" description="Helical" evidence="6">
    <location>
        <begin position="20"/>
        <end position="41"/>
    </location>
</feature>